<accession>A0A0D9UVW7</accession>
<evidence type="ECO:0000256" key="2">
    <source>
        <dbReference type="ARBA" id="ARBA00023242"/>
    </source>
</evidence>
<evidence type="ECO:0000313" key="4">
    <source>
        <dbReference type="EnsemblPlants" id="LPERR01G00570.1"/>
    </source>
</evidence>
<dbReference type="STRING" id="77586.A0A0D9UVW7"/>
<comment type="subcellular location">
    <subcellularLocation>
        <location evidence="1 3">Nucleus</location>
    </subcellularLocation>
</comment>
<sequence length="252" mass="28472">MDILYFIDVIARGRRMYIYLIERFAAYPDKRADSMGTIMTAVVSVIASQDDLALASVDEAKSFGDWKIIACHHINCALTSLDTARAAIAVVQALARKTALLKYDLKSRPERLGVTMARANEMVRPDSRMMVVFSALASKSEPLTFEDSLRFVKKVKARNYMLYLSLFDILGRMELSQPEAYQELQLLFRNHADLCEELEKFRPLVPIKHAANNIWPWLFACAVPLVAVSLIPALGNPVLWFVQQTLGEKMKA</sequence>
<dbReference type="PROSITE" id="PS51477">
    <property type="entry name" value="PAH"/>
    <property type="match status" value="1"/>
</dbReference>
<protein>
    <submittedName>
        <fullName evidence="4">Uncharacterized protein</fullName>
    </submittedName>
</protein>
<reference evidence="4" key="3">
    <citation type="submission" date="2015-04" db="UniProtKB">
        <authorList>
            <consortium name="EnsemblPlants"/>
        </authorList>
    </citation>
    <scope>IDENTIFICATION</scope>
</reference>
<organism evidence="4 5">
    <name type="scientific">Leersia perrieri</name>
    <dbReference type="NCBI Taxonomy" id="77586"/>
    <lineage>
        <taxon>Eukaryota</taxon>
        <taxon>Viridiplantae</taxon>
        <taxon>Streptophyta</taxon>
        <taxon>Embryophyta</taxon>
        <taxon>Tracheophyta</taxon>
        <taxon>Spermatophyta</taxon>
        <taxon>Magnoliopsida</taxon>
        <taxon>Liliopsida</taxon>
        <taxon>Poales</taxon>
        <taxon>Poaceae</taxon>
        <taxon>BOP clade</taxon>
        <taxon>Oryzoideae</taxon>
        <taxon>Oryzeae</taxon>
        <taxon>Oryzinae</taxon>
        <taxon>Leersia</taxon>
    </lineage>
</organism>
<dbReference type="GO" id="GO:0006355">
    <property type="term" value="P:regulation of DNA-templated transcription"/>
    <property type="evidence" value="ECO:0007669"/>
    <property type="project" value="InterPro"/>
</dbReference>
<proteinExistence type="predicted"/>
<dbReference type="Proteomes" id="UP000032180">
    <property type="component" value="Chromosome 1"/>
</dbReference>
<keyword evidence="5" id="KW-1185">Reference proteome</keyword>
<evidence type="ECO:0000256" key="1">
    <source>
        <dbReference type="ARBA" id="ARBA00004123"/>
    </source>
</evidence>
<reference evidence="5" key="2">
    <citation type="submission" date="2013-12" db="EMBL/GenBank/DDBJ databases">
        <authorList>
            <person name="Yu Y."/>
            <person name="Lee S."/>
            <person name="de Baynast K."/>
            <person name="Wissotski M."/>
            <person name="Liu L."/>
            <person name="Talag J."/>
            <person name="Goicoechea J."/>
            <person name="Angelova A."/>
            <person name="Jetty R."/>
            <person name="Kudrna D."/>
            <person name="Golser W."/>
            <person name="Rivera L."/>
            <person name="Zhang J."/>
            <person name="Wing R."/>
        </authorList>
    </citation>
    <scope>NUCLEOTIDE SEQUENCE</scope>
</reference>
<evidence type="ECO:0000313" key="5">
    <source>
        <dbReference type="Proteomes" id="UP000032180"/>
    </source>
</evidence>
<dbReference type="Gene3D" id="1.20.1160.11">
    <property type="entry name" value="Paired amphipathic helix"/>
    <property type="match status" value="1"/>
</dbReference>
<dbReference type="eggNOG" id="ENOG502SSUY">
    <property type="taxonomic scope" value="Eukaryota"/>
</dbReference>
<dbReference type="SUPFAM" id="SSF47762">
    <property type="entry name" value="PAH2 domain"/>
    <property type="match status" value="1"/>
</dbReference>
<dbReference type="EnsemblPlants" id="LPERR01G00570.1">
    <property type="protein sequence ID" value="LPERR01G00570.1"/>
    <property type="gene ID" value="LPERR01G00570"/>
</dbReference>
<keyword evidence="2 3" id="KW-0539">Nucleus</keyword>
<name>A0A0D9UVW7_9ORYZ</name>
<dbReference type="GO" id="GO:0005634">
    <property type="term" value="C:nucleus"/>
    <property type="evidence" value="ECO:0007669"/>
    <property type="project" value="UniProtKB-SubCell"/>
</dbReference>
<reference evidence="4 5" key="1">
    <citation type="submission" date="2012-08" db="EMBL/GenBank/DDBJ databases">
        <title>Oryza genome evolution.</title>
        <authorList>
            <person name="Wing R.A."/>
        </authorList>
    </citation>
    <scope>NUCLEOTIDE SEQUENCE</scope>
</reference>
<dbReference type="InterPro" id="IPR003822">
    <property type="entry name" value="PAH"/>
</dbReference>
<dbReference type="HOGENOM" id="CLU_1104106_0_0_1"/>
<dbReference type="Gramene" id="LPERR01G00570.1">
    <property type="protein sequence ID" value="LPERR01G00570.1"/>
    <property type="gene ID" value="LPERR01G00570"/>
</dbReference>
<evidence type="ECO:0000256" key="3">
    <source>
        <dbReference type="PROSITE-ProRule" id="PRU00810"/>
    </source>
</evidence>
<dbReference type="AlphaFoldDB" id="A0A0D9UVW7"/>
<dbReference type="InterPro" id="IPR036600">
    <property type="entry name" value="PAH_sf"/>
</dbReference>